<dbReference type="RefSeq" id="WP_013819397.1">
    <property type="nucleotide sequence ID" value="NC_015572.1"/>
</dbReference>
<keyword evidence="1" id="KW-1133">Transmembrane helix</keyword>
<feature type="transmembrane region" description="Helical" evidence="1">
    <location>
        <begin position="65"/>
        <end position="83"/>
    </location>
</feature>
<evidence type="ECO:0000256" key="1">
    <source>
        <dbReference type="SAM" id="Phobius"/>
    </source>
</evidence>
<feature type="chain" id="PRO_5003396727" evidence="2">
    <location>
        <begin position="23"/>
        <end position="90"/>
    </location>
</feature>
<gene>
    <name evidence="3" type="ordered locus">Metme_2780</name>
</gene>
<evidence type="ECO:0000313" key="4">
    <source>
        <dbReference type="Proteomes" id="UP000008888"/>
    </source>
</evidence>
<reference evidence="4" key="3">
    <citation type="submission" date="2011-05" db="EMBL/GenBank/DDBJ databases">
        <title>Complete sequence of Methylomonas methanica MC09.</title>
        <authorList>
            <consortium name="US DOE Joint Genome Institute"/>
            <person name="Lucas S."/>
            <person name="Han J."/>
            <person name="Lapidus A."/>
            <person name="Cheng J.-F."/>
            <person name="Goodwin L."/>
            <person name="Pitluck S."/>
            <person name="Peters L."/>
            <person name="Mikhailova N."/>
            <person name="Teshima H."/>
            <person name="Han C."/>
            <person name="Tapia R."/>
            <person name="Land M."/>
            <person name="Hauser L."/>
            <person name="Kyrpides N."/>
            <person name="Ivanova N."/>
            <person name="Pagani I."/>
            <person name="Stein L."/>
            <person name="Woyke T."/>
        </authorList>
    </citation>
    <scope>NUCLEOTIDE SEQUENCE [LARGE SCALE GENOMIC DNA]</scope>
    <source>
        <strain evidence="4">MC09</strain>
    </source>
</reference>
<feature type="signal peptide" evidence="2">
    <location>
        <begin position="1"/>
        <end position="22"/>
    </location>
</feature>
<dbReference type="Proteomes" id="UP000008888">
    <property type="component" value="Chromosome"/>
</dbReference>
<dbReference type="OrthoDB" id="5574296at2"/>
<sequence>MNKRHSLQYMCLVLLASSVCIAPATFGGEKSDKAHSKPGYSVDGRTSASVLAAKRSHEVSKEDEIGLSVFSGLFVIALIGFFSQKLFEKK</sequence>
<accession>G0A023</accession>
<keyword evidence="1" id="KW-0812">Transmembrane</keyword>
<reference evidence="3 4" key="1">
    <citation type="journal article" date="2011" name="J. Bacteriol.">
        <title>Complete Genome Sequence of the Aerobic Marine Methanotroph Methylomonas methanica MC09.</title>
        <authorList>
            <person name="Boden R."/>
            <person name="Cunliffe M."/>
            <person name="Scanlan J."/>
            <person name="Moussard H."/>
            <person name="Kits K.D."/>
            <person name="Klotz M.G."/>
            <person name="Jetten M.S."/>
            <person name="Vuilleumier S."/>
            <person name="Han J."/>
            <person name="Peters L."/>
            <person name="Mikhailova N."/>
            <person name="Teshima H."/>
            <person name="Tapia R."/>
            <person name="Kyrpides N."/>
            <person name="Ivanova N."/>
            <person name="Pagani I."/>
            <person name="Cheng J.F."/>
            <person name="Goodwin L."/>
            <person name="Han C."/>
            <person name="Hauser L."/>
            <person name="Land M.L."/>
            <person name="Lapidus A."/>
            <person name="Lucas S."/>
            <person name="Pitluck S."/>
            <person name="Woyke T."/>
            <person name="Stein L."/>
            <person name="Murrell J.C."/>
        </authorList>
    </citation>
    <scope>NUCLEOTIDE SEQUENCE [LARGE SCALE GENOMIC DNA]</scope>
    <source>
        <strain evidence="3 4">MC09</strain>
    </source>
</reference>
<protein>
    <submittedName>
        <fullName evidence="3">Uncharacterized protein</fullName>
    </submittedName>
</protein>
<keyword evidence="1" id="KW-0472">Membrane</keyword>
<reference key="2">
    <citation type="submission" date="2011-05" db="EMBL/GenBank/DDBJ databases">
        <title>Complete genome sequence of the aerobic marine methanotroph Methylomonas methanica MC09.</title>
        <authorList>
            <person name="Boden R."/>
            <person name="Cunliffe M."/>
            <person name="Scanlan J."/>
            <person name="Moussard H."/>
            <person name="Kits K.D."/>
            <person name="Klotz M."/>
            <person name="Jetten M."/>
            <person name="Vuilleumier S."/>
            <person name="Han J."/>
            <person name="Peters L."/>
            <person name="Mikhailova N."/>
            <person name="Teshima H."/>
            <person name="Tapia R."/>
            <person name="Kyrpides N."/>
            <person name="Ivanova N."/>
            <person name="Pagani I."/>
            <person name="Cheng J.-F."/>
            <person name="Goodwin L."/>
            <person name="Han C."/>
            <person name="Hauser L."/>
            <person name="Land M."/>
            <person name="Lapidus A."/>
            <person name="Lucas S."/>
            <person name="Pitluck S."/>
            <person name="Woyke T."/>
            <person name="Stein L.Y."/>
            <person name="Murrell C."/>
        </authorList>
    </citation>
    <scope>NUCLEOTIDE SEQUENCE</scope>
    <source>
        <strain>MC09</strain>
    </source>
</reference>
<dbReference type="KEGG" id="mmt:Metme_2780"/>
<dbReference type="HOGENOM" id="CLU_2437433_0_0_6"/>
<organism evidence="3 4">
    <name type="scientific">Methylomonas methanica (strain DSM 25384 / MC09)</name>
    <dbReference type="NCBI Taxonomy" id="857087"/>
    <lineage>
        <taxon>Bacteria</taxon>
        <taxon>Pseudomonadati</taxon>
        <taxon>Pseudomonadota</taxon>
        <taxon>Gammaproteobacteria</taxon>
        <taxon>Methylococcales</taxon>
        <taxon>Methylococcaceae</taxon>
        <taxon>Methylomonas</taxon>
    </lineage>
</organism>
<evidence type="ECO:0000256" key="2">
    <source>
        <dbReference type="SAM" id="SignalP"/>
    </source>
</evidence>
<keyword evidence="4" id="KW-1185">Reference proteome</keyword>
<name>G0A023_METMM</name>
<dbReference type="EMBL" id="CP002738">
    <property type="protein sequence ID" value="AEG01162.1"/>
    <property type="molecule type" value="Genomic_DNA"/>
</dbReference>
<keyword evidence="2" id="KW-0732">Signal</keyword>
<proteinExistence type="predicted"/>
<dbReference type="AlphaFoldDB" id="G0A023"/>
<evidence type="ECO:0000313" key="3">
    <source>
        <dbReference type="EMBL" id="AEG01162.1"/>
    </source>
</evidence>